<dbReference type="InterPro" id="IPR009080">
    <property type="entry name" value="tRNAsynth_Ia_anticodon-bd"/>
</dbReference>
<dbReference type="GO" id="GO:0004825">
    <property type="term" value="F:methionine-tRNA ligase activity"/>
    <property type="evidence" value="ECO:0007669"/>
    <property type="project" value="UniProtKB-EC"/>
</dbReference>
<dbReference type="InterPro" id="IPR033911">
    <property type="entry name" value="MetRS_core"/>
</dbReference>
<keyword evidence="2" id="KW-0436">Ligase</keyword>
<dbReference type="InterPro" id="IPR015413">
    <property type="entry name" value="Methionyl/Leucyl_tRNA_Synth"/>
</dbReference>
<keyword evidence="5" id="KW-0648">Protein biosynthesis</keyword>
<feature type="non-terminal residue" evidence="8">
    <location>
        <position position="1"/>
    </location>
</feature>
<dbReference type="InterPro" id="IPR014729">
    <property type="entry name" value="Rossmann-like_a/b/a_fold"/>
</dbReference>
<dbReference type="PRINTS" id="PR01041">
    <property type="entry name" value="TRNASYNTHMET"/>
</dbReference>
<dbReference type="InterPro" id="IPR023458">
    <property type="entry name" value="Met-tRNA_ligase_1"/>
</dbReference>
<dbReference type="GO" id="GO:0006431">
    <property type="term" value="P:methionyl-tRNA aminoacylation"/>
    <property type="evidence" value="ECO:0007669"/>
    <property type="project" value="InterPro"/>
</dbReference>
<proteinExistence type="predicted"/>
<evidence type="ECO:0000256" key="6">
    <source>
        <dbReference type="ARBA" id="ARBA00023146"/>
    </source>
</evidence>
<dbReference type="PANTHER" id="PTHR45765:SF1">
    <property type="entry name" value="METHIONINE--TRNA LIGASE, CYTOPLASMIC"/>
    <property type="match status" value="1"/>
</dbReference>
<evidence type="ECO:0000259" key="7">
    <source>
        <dbReference type="Pfam" id="PF09334"/>
    </source>
</evidence>
<evidence type="ECO:0000256" key="2">
    <source>
        <dbReference type="ARBA" id="ARBA00022598"/>
    </source>
</evidence>
<keyword evidence="3" id="KW-0547">Nucleotide-binding</keyword>
<dbReference type="PANTHER" id="PTHR45765">
    <property type="entry name" value="METHIONINE--TRNA LIGASE"/>
    <property type="match status" value="1"/>
</dbReference>
<reference evidence="8" key="1">
    <citation type="submission" date="2013-08" db="EMBL/GenBank/DDBJ databases">
        <authorList>
            <person name="Mendez C."/>
            <person name="Richter M."/>
            <person name="Ferrer M."/>
            <person name="Sanchez J."/>
        </authorList>
    </citation>
    <scope>NUCLEOTIDE SEQUENCE</scope>
</reference>
<accession>T1AXQ8</accession>
<protein>
    <recommendedName>
        <fullName evidence="1">methionine--tRNA ligase</fullName>
        <ecNumber evidence="1">6.1.1.10</ecNumber>
    </recommendedName>
</protein>
<evidence type="ECO:0000256" key="1">
    <source>
        <dbReference type="ARBA" id="ARBA00012838"/>
    </source>
</evidence>
<dbReference type="SUPFAM" id="SSF52374">
    <property type="entry name" value="Nucleotidylyl transferase"/>
    <property type="match status" value="1"/>
</dbReference>
<feature type="non-terminal residue" evidence="8">
    <location>
        <position position="296"/>
    </location>
</feature>
<sequence>YLEQHPDWRPGTRKVAENFLAEGLHPTPITRDLDWGIRLPLDGYDAKRLYVWFEALIGYLSASKEWAVRAGRPDAWRKFWDEREPARHYYFCGKDNKFHHTILWPGILLGVGGLHLPDDVPANEWLLIAGGKVSKSRPAGRDAFHPSLLAAYPPDVIRFYAALLAPENHDTELDWDELEQVRDDILADQFGNLVQRTLVLARERYAGRIPLPPPDWALDLSGGAGAEIALAHREIGERYERVRLKAALDRTLDAVREANRRFHEAKPWQLAEPERARVVYEAIWRLKALAIWLAPV</sequence>
<dbReference type="GO" id="GO:0005829">
    <property type="term" value="C:cytosol"/>
    <property type="evidence" value="ECO:0007669"/>
    <property type="project" value="TreeGrafter"/>
</dbReference>
<comment type="caution">
    <text evidence="8">The sequence shown here is derived from an EMBL/GenBank/DDBJ whole genome shotgun (WGS) entry which is preliminary data.</text>
</comment>
<evidence type="ECO:0000256" key="4">
    <source>
        <dbReference type="ARBA" id="ARBA00022840"/>
    </source>
</evidence>
<dbReference type="AlphaFoldDB" id="T1AXQ8"/>
<reference evidence="8" key="2">
    <citation type="journal article" date="2014" name="ISME J.">
        <title>Microbial stratification in low pH oxic and suboxic macroscopic growths along an acid mine drainage.</title>
        <authorList>
            <person name="Mendez-Garcia C."/>
            <person name="Mesa V."/>
            <person name="Sprenger R.R."/>
            <person name="Richter M."/>
            <person name="Diez M.S."/>
            <person name="Solano J."/>
            <person name="Bargiela R."/>
            <person name="Golyshina O.V."/>
            <person name="Manteca A."/>
            <person name="Ramos J.L."/>
            <person name="Gallego J.R."/>
            <person name="Llorente I."/>
            <person name="Martins Dos Santos V.A."/>
            <person name="Jensen O.N."/>
            <person name="Pelaez A.I."/>
            <person name="Sanchez J."/>
            <person name="Ferrer M."/>
        </authorList>
    </citation>
    <scope>NUCLEOTIDE SEQUENCE</scope>
</reference>
<keyword evidence="6 8" id="KW-0030">Aminoacyl-tRNA synthetase</keyword>
<feature type="domain" description="Methionyl/Leucyl tRNA synthetase" evidence="7">
    <location>
        <begin position="2"/>
        <end position="198"/>
    </location>
</feature>
<name>T1AXQ8_9ZZZZ</name>
<keyword evidence="4" id="KW-0067">ATP-binding</keyword>
<dbReference type="Gene3D" id="1.10.730.10">
    <property type="entry name" value="Isoleucyl-tRNA Synthetase, Domain 1"/>
    <property type="match status" value="1"/>
</dbReference>
<evidence type="ECO:0000313" key="8">
    <source>
        <dbReference type="EMBL" id="EQD61108.1"/>
    </source>
</evidence>
<organism evidence="8">
    <name type="scientific">mine drainage metagenome</name>
    <dbReference type="NCBI Taxonomy" id="410659"/>
    <lineage>
        <taxon>unclassified sequences</taxon>
        <taxon>metagenomes</taxon>
        <taxon>ecological metagenomes</taxon>
    </lineage>
</organism>
<dbReference type="GO" id="GO:0005524">
    <property type="term" value="F:ATP binding"/>
    <property type="evidence" value="ECO:0007669"/>
    <property type="project" value="UniProtKB-KW"/>
</dbReference>
<evidence type="ECO:0000256" key="3">
    <source>
        <dbReference type="ARBA" id="ARBA00022741"/>
    </source>
</evidence>
<evidence type="ECO:0000256" key="5">
    <source>
        <dbReference type="ARBA" id="ARBA00022917"/>
    </source>
</evidence>
<dbReference type="EMBL" id="AUZY01004948">
    <property type="protein sequence ID" value="EQD61108.1"/>
    <property type="molecule type" value="Genomic_DNA"/>
</dbReference>
<dbReference type="Gene3D" id="3.40.50.620">
    <property type="entry name" value="HUPs"/>
    <property type="match status" value="1"/>
</dbReference>
<dbReference type="SUPFAM" id="SSF47323">
    <property type="entry name" value="Anticodon-binding domain of a subclass of class I aminoacyl-tRNA synthetases"/>
    <property type="match status" value="1"/>
</dbReference>
<dbReference type="Pfam" id="PF09334">
    <property type="entry name" value="tRNA-synt_1g"/>
    <property type="match status" value="1"/>
</dbReference>
<gene>
    <name evidence="8" type="ORF">B1B_07739</name>
</gene>
<dbReference type="EC" id="6.1.1.10" evidence="1"/>